<dbReference type="InterPro" id="IPR006439">
    <property type="entry name" value="HAD-SF_hydro_IA"/>
</dbReference>
<dbReference type="InterPro" id="IPR036412">
    <property type="entry name" value="HAD-like_sf"/>
</dbReference>
<protein>
    <submittedName>
        <fullName evidence="1">HAD family hydrolase</fullName>
    </submittedName>
</protein>
<dbReference type="EMBL" id="RJSG01000002">
    <property type="protein sequence ID" value="RNL80206.1"/>
    <property type="molecule type" value="Genomic_DNA"/>
</dbReference>
<dbReference type="Pfam" id="PF13419">
    <property type="entry name" value="HAD_2"/>
    <property type="match status" value="1"/>
</dbReference>
<dbReference type="PANTHER" id="PTHR43434:SF16">
    <property type="entry name" value="BLL8046 PROTEIN"/>
    <property type="match status" value="1"/>
</dbReference>
<comment type="caution">
    <text evidence="1">The sequence shown here is derived from an EMBL/GenBank/DDBJ whole genome shotgun (WGS) entry which is preliminary data.</text>
</comment>
<proteinExistence type="predicted"/>
<dbReference type="InterPro" id="IPR023198">
    <property type="entry name" value="PGP-like_dom2"/>
</dbReference>
<sequence>MLDTVVFDVDGTLVDSSYHHLLAWSRAFRAVGVVVPSWRLHRCMGMGGDQLVTEAAGETVERMVGDEVRDRWRSAYDECLAEVKPFHDAVAALESFRHSGVEVVLATSGNQAHIERTLEILELAPDTFPLVSSADVDATKPAPDLIELAMDAVNGNVGVLVGDTVWDVRAGERAGTPVIGVLTGGVSRAALLDAGAIRVFDDVSALRRTIPEVLAQFASVTVRRA</sequence>
<dbReference type="Proteomes" id="UP000277094">
    <property type="component" value="Unassembled WGS sequence"/>
</dbReference>
<dbReference type="NCBIfam" id="TIGR01549">
    <property type="entry name" value="HAD-SF-IA-v1"/>
    <property type="match status" value="1"/>
</dbReference>
<evidence type="ECO:0000313" key="1">
    <source>
        <dbReference type="EMBL" id="RNL80206.1"/>
    </source>
</evidence>
<dbReference type="RefSeq" id="WP_123234707.1">
    <property type="nucleotide sequence ID" value="NZ_RJSG01000002.1"/>
</dbReference>
<dbReference type="Gene3D" id="3.40.50.1000">
    <property type="entry name" value="HAD superfamily/HAD-like"/>
    <property type="match status" value="1"/>
</dbReference>
<dbReference type="InterPro" id="IPR023214">
    <property type="entry name" value="HAD_sf"/>
</dbReference>
<gene>
    <name evidence="1" type="ORF">EFL95_15015</name>
</gene>
<reference evidence="1 2" key="1">
    <citation type="submission" date="2018-11" db="EMBL/GenBank/DDBJ databases">
        <authorList>
            <person name="Li F."/>
        </authorList>
    </citation>
    <scope>NUCLEOTIDE SEQUENCE [LARGE SCALE GENOMIC DNA]</scope>
    <source>
        <strain evidence="1 2">KIS18-7</strain>
    </source>
</reference>
<dbReference type="SFLD" id="SFLDG01129">
    <property type="entry name" value="C1.5:_HAD__Beta-PGM__Phosphata"/>
    <property type="match status" value="1"/>
</dbReference>
<dbReference type="Gene3D" id="1.10.150.240">
    <property type="entry name" value="Putative phosphatase, domain 2"/>
    <property type="match status" value="1"/>
</dbReference>
<organism evidence="1 2">
    <name type="scientific">Nocardioides marmorisolisilvae</name>
    <dbReference type="NCBI Taxonomy" id="1542737"/>
    <lineage>
        <taxon>Bacteria</taxon>
        <taxon>Bacillati</taxon>
        <taxon>Actinomycetota</taxon>
        <taxon>Actinomycetes</taxon>
        <taxon>Propionibacteriales</taxon>
        <taxon>Nocardioidaceae</taxon>
        <taxon>Nocardioides</taxon>
    </lineage>
</organism>
<dbReference type="GO" id="GO:0006281">
    <property type="term" value="P:DNA repair"/>
    <property type="evidence" value="ECO:0007669"/>
    <property type="project" value="TreeGrafter"/>
</dbReference>
<dbReference type="GO" id="GO:0008967">
    <property type="term" value="F:phosphoglycolate phosphatase activity"/>
    <property type="evidence" value="ECO:0007669"/>
    <property type="project" value="TreeGrafter"/>
</dbReference>
<accession>A0A3N0DXH9</accession>
<dbReference type="SFLD" id="SFLDS00003">
    <property type="entry name" value="Haloacid_Dehalogenase"/>
    <property type="match status" value="1"/>
</dbReference>
<dbReference type="GO" id="GO:0005829">
    <property type="term" value="C:cytosol"/>
    <property type="evidence" value="ECO:0007669"/>
    <property type="project" value="TreeGrafter"/>
</dbReference>
<name>A0A3N0DXH9_9ACTN</name>
<evidence type="ECO:0000313" key="2">
    <source>
        <dbReference type="Proteomes" id="UP000277094"/>
    </source>
</evidence>
<dbReference type="AlphaFoldDB" id="A0A3N0DXH9"/>
<keyword evidence="2" id="KW-1185">Reference proteome</keyword>
<dbReference type="SUPFAM" id="SSF56784">
    <property type="entry name" value="HAD-like"/>
    <property type="match status" value="1"/>
</dbReference>
<dbReference type="OrthoDB" id="9793014at2"/>
<dbReference type="InterPro" id="IPR041492">
    <property type="entry name" value="HAD_2"/>
</dbReference>
<dbReference type="InterPro" id="IPR050155">
    <property type="entry name" value="HAD-like_hydrolase_sf"/>
</dbReference>
<dbReference type="PANTHER" id="PTHR43434">
    <property type="entry name" value="PHOSPHOGLYCOLATE PHOSPHATASE"/>
    <property type="match status" value="1"/>
</dbReference>
<keyword evidence="1" id="KW-0378">Hydrolase</keyword>